<feature type="region of interest" description="Disordered" evidence="11">
    <location>
        <begin position="99"/>
        <end position="127"/>
    </location>
</feature>
<accession>A0AAV2L824</accession>
<proteinExistence type="inferred from homology"/>
<name>A0AAV2L824_KNICA</name>
<evidence type="ECO:0000256" key="10">
    <source>
        <dbReference type="ARBA" id="ARBA00025631"/>
    </source>
</evidence>
<evidence type="ECO:0000256" key="12">
    <source>
        <dbReference type="SAM" id="Phobius"/>
    </source>
</evidence>
<sequence>MRPRELPPLPQREQRTLPAMPSEESAEVPRRKKKKLRKQSLVEDTYDGDVEMQGVSSSRLSDPGERLSPDSAVQKRKRRRKKAATIELEDDQADLVSTEAVEQNTEGEEVVRKVTKRKKKPRPVEVPLPDELSVEDDITTDGPPAPPHTLFAPPQAQSQPVSKVFVERSRRFQASERAAWSRNSGQLEHMDMPPLSTWGTRDVSLKLHQSFRMLGLFAQGFLAGFAVWHIVVVYVLAGPHLTTLSNLLQQYHGLAYPCQSLLYLLLVLSTVCAFDRVNLAKGSMALRQLMSLEPVALVSFLYFCALILSLSQQMTSDRINLYPSFNSSLWPTGSERQNLHPWVTVNLVVALLVGVSWVFVSTRPDTDYTEDYLLSMMLEPTKEDKSELTA</sequence>
<dbReference type="PANTHER" id="PTHR28388:SF1">
    <property type="entry name" value="TRANSMEMBRANE PROTEIN 237"/>
    <property type="match status" value="1"/>
</dbReference>
<evidence type="ECO:0008006" key="15">
    <source>
        <dbReference type="Google" id="ProtNLM"/>
    </source>
</evidence>
<dbReference type="AlphaFoldDB" id="A0AAV2L824"/>
<evidence type="ECO:0000256" key="2">
    <source>
        <dbReference type="ARBA" id="ARBA00004141"/>
    </source>
</evidence>
<dbReference type="GO" id="GO:0016020">
    <property type="term" value="C:membrane"/>
    <property type="evidence" value="ECO:0007669"/>
    <property type="project" value="UniProtKB-SubCell"/>
</dbReference>
<evidence type="ECO:0000256" key="4">
    <source>
        <dbReference type="ARBA" id="ARBA00022692"/>
    </source>
</evidence>
<keyword evidence="8 12" id="KW-0472">Membrane</keyword>
<keyword evidence="6 12" id="KW-1133">Transmembrane helix</keyword>
<keyword evidence="5" id="KW-0970">Cilium biogenesis/degradation</keyword>
<dbReference type="GO" id="GO:0060271">
    <property type="term" value="P:cilium assembly"/>
    <property type="evidence" value="ECO:0007669"/>
    <property type="project" value="TreeGrafter"/>
</dbReference>
<feature type="transmembrane region" description="Helical" evidence="12">
    <location>
        <begin position="339"/>
        <end position="360"/>
    </location>
</feature>
<evidence type="ECO:0000256" key="5">
    <source>
        <dbReference type="ARBA" id="ARBA00022794"/>
    </source>
</evidence>
<keyword evidence="9" id="KW-0966">Cell projection</keyword>
<comment type="subcellular location">
    <subcellularLocation>
        <location evidence="1">Cell projection</location>
        <location evidence="1">Cilium</location>
    </subcellularLocation>
    <subcellularLocation>
        <location evidence="2">Membrane</location>
        <topology evidence="2">Multi-pass membrane protein</topology>
    </subcellularLocation>
</comment>
<comment type="function">
    <text evidence="10">Component of the transition zone in primary cilia. Required for ciliogenesis.</text>
</comment>
<dbReference type="EMBL" id="OZ035844">
    <property type="protein sequence ID" value="CAL1598520.1"/>
    <property type="molecule type" value="Genomic_DNA"/>
</dbReference>
<feature type="compositionally biased region" description="Basic residues" evidence="11">
    <location>
        <begin position="74"/>
        <end position="83"/>
    </location>
</feature>
<keyword evidence="14" id="KW-1185">Reference proteome</keyword>
<evidence type="ECO:0000313" key="13">
    <source>
        <dbReference type="EMBL" id="CAL1598520.1"/>
    </source>
</evidence>
<feature type="compositionally biased region" description="Pro residues" evidence="11">
    <location>
        <begin position="1"/>
        <end position="10"/>
    </location>
</feature>
<evidence type="ECO:0000256" key="7">
    <source>
        <dbReference type="ARBA" id="ARBA00023069"/>
    </source>
</evidence>
<comment type="similarity">
    <text evidence="3">Belongs to the TMEM237 family.</text>
</comment>
<reference evidence="13 14" key="1">
    <citation type="submission" date="2024-04" db="EMBL/GenBank/DDBJ databases">
        <authorList>
            <person name="Waldvogel A.-M."/>
            <person name="Schoenle A."/>
        </authorList>
    </citation>
    <scope>NUCLEOTIDE SEQUENCE [LARGE SCALE GENOMIC DNA]</scope>
</reference>
<dbReference type="GO" id="GO:0035869">
    <property type="term" value="C:ciliary transition zone"/>
    <property type="evidence" value="ECO:0007669"/>
    <property type="project" value="TreeGrafter"/>
</dbReference>
<keyword evidence="7" id="KW-0969">Cilium</keyword>
<evidence type="ECO:0000256" key="1">
    <source>
        <dbReference type="ARBA" id="ARBA00004138"/>
    </source>
</evidence>
<feature type="transmembrane region" description="Helical" evidence="12">
    <location>
        <begin position="214"/>
        <end position="234"/>
    </location>
</feature>
<dbReference type="InterPro" id="IPR029409">
    <property type="entry name" value="TMEM237"/>
</dbReference>
<dbReference type="Proteomes" id="UP001497482">
    <property type="component" value="Chromosome 22"/>
</dbReference>
<organism evidence="13 14">
    <name type="scientific">Knipowitschia caucasica</name>
    <name type="common">Caucasian dwarf goby</name>
    <name type="synonym">Pomatoschistus caucasicus</name>
    <dbReference type="NCBI Taxonomy" id="637954"/>
    <lineage>
        <taxon>Eukaryota</taxon>
        <taxon>Metazoa</taxon>
        <taxon>Chordata</taxon>
        <taxon>Craniata</taxon>
        <taxon>Vertebrata</taxon>
        <taxon>Euteleostomi</taxon>
        <taxon>Actinopterygii</taxon>
        <taxon>Neopterygii</taxon>
        <taxon>Teleostei</taxon>
        <taxon>Neoteleostei</taxon>
        <taxon>Acanthomorphata</taxon>
        <taxon>Gobiaria</taxon>
        <taxon>Gobiiformes</taxon>
        <taxon>Gobioidei</taxon>
        <taxon>Gobiidae</taxon>
        <taxon>Gobiinae</taxon>
        <taxon>Knipowitschia</taxon>
    </lineage>
</organism>
<gene>
    <name evidence="13" type="ORF">KC01_LOCUS26892</name>
</gene>
<feature type="transmembrane region" description="Helical" evidence="12">
    <location>
        <begin position="254"/>
        <end position="274"/>
    </location>
</feature>
<evidence type="ECO:0000256" key="3">
    <source>
        <dbReference type="ARBA" id="ARBA00008783"/>
    </source>
</evidence>
<feature type="transmembrane region" description="Helical" evidence="12">
    <location>
        <begin position="295"/>
        <end position="314"/>
    </location>
</feature>
<evidence type="ECO:0000256" key="9">
    <source>
        <dbReference type="ARBA" id="ARBA00023273"/>
    </source>
</evidence>
<protein>
    <recommendedName>
        <fullName evidence="15">Transmembrane protein 237</fullName>
    </recommendedName>
</protein>
<evidence type="ECO:0000256" key="6">
    <source>
        <dbReference type="ARBA" id="ARBA00022989"/>
    </source>
</evidence>
<evidence type="ECO:0000256" key="11">
    <source>
        <dbReference type="SAM" id="MobiDB-lite"/>
    </source>
</evidence>
<keyword evidence="4 12" id="KW-0812">Transmembrane</keyword>
<dbReference type="Pfam" id="PF15383">
    <property type="entry name" value="TMEM237"/>
    <property type="match status" value="1"/>
</dbReference>
<evidence type="ECO:0000313" key="14">
    <source>
        <dbReference type="Proteomes" id="UP001497482"/>
    </source>
</evidence>
<evidence type="ECO:0000256" key="8">
    <source>
        <dbReference type="ARBA" id="ARBA00023136"/>
    </source>
</evidence>
<feature type="region of interest" description="Disordered" evidence="11">
    <location>
        <begin position="1"/>
        <end position="86"/>
    </location>
</feature>
<dbReference type="PANTHER" id="PTHR28388">
    <property type="entry name" value="TRANSMEMBRANE PROTEIN 237"/>
    <property type="match status" value="1"/>
</dbReference>